<feature type="compositionally biased region" description="Polar residues" evidence="17">
    <location>
        <begin position="66"/>
        <end position="86"/>
    </location>
</feature>
<dbReference type="SMART" id="SM00220">
    <property type="entry name" value="S_TKc"/>
    <property type="match status" value="1"/>
</dbReference>
<evidence type="ECO:0000256" key="7">
    <source>
        <dbReference type="ARBA" id="ARBA00022842"/>
    </source>
</evidence>
<feature type="compositionally biased region" description="Low complexity" evidence="17">
    <location>
        <begin position="135"/>
        <end position="150"/>
    </location>
</feature>
<evidence type="ECO:0000256" key="9">
    <source>
        <dbReference type="ARBA" id="ARBA00023242"/>
    </source>
</evidence>
<feature type="active site" description="Proton acceptor" evidence="12">
    <location>
        <position position="403"/>
    </location>
</feature>
<keyword evidence="3 11" id="KW-0479">Metal-binding</keyword>
<dbReference type="InterPro" id="IPR050339">
    <property type="entry name" value="CC_SR_Kinase"/>
</dbReference>
<dbReference type="PANTHER" id="PTHR11042">
    <property type="entry name" value="EUKARYOTIC TRANSLATION INITIATION FACTOR 2-ALPHA KINASE EIF2-ALPHA KINASE -RELATED"/>
    <property type="match status" value="1"/>
</dbReference>
<comment type="catalytic activity">
    <reaction evidence="11">
        <text>L-tyrosyl-[protein] + ATP = O-phospho-L-tyrosyl-[protein] + ADP + H(+)</text>
        <dbReference type="Rhea" id="RHEA:10596"/>
        <dbReference type="Rhea" id="RHEA-COMP:10136"/>
        <dbReference type="Rhea" id="RHEA-COMP:20101"/>
        <dbReference type="ChEBI" id="CHEBI:15378"/>
        <dbReference type="ChEBI" id="CHEBI:30616"/>
        <dbReference type="ChEBI" id="CHEBI:46858"/>
        <dbReference type="ChEBI" id="CHEBI:61978"/>
        <dbReference type="ChEBI" id="CHEBI:456216"/>
        <dbReference type="EC" id="2.7.10.2"/>
    </reaction>
</comment>
<keyword evidence="20" id="KW-1185">Reference proteome</keyword>
<reference evidence="19" key="2">
    <citation type="submission" date="2024-06" db="UniProtKB">
        <authorList>
            <consortium name="EnsemblMetazoa"/>
        </authorList>
    </citation>
    <scope>IDENTIFICATION</scope>
</reference>
<dbReference type="Pfam" id="PF00069">
    <property type="entry name" value="Pkinase"/>
    <property type="match status" value="1"/>
</dbReference>
<dbReference type="KEGG" id="aqu:100638604"/>
<dbReference type="GO" id="GO:0005524">
    <property type="term" value="F:ATP binding"/>
    <property type="evidence" value="ECO:0007669"/>
    <property type="project" value="UniProtKB-UniRule"/>
</dbReference>
<evidence type="ECO:0000256" key="4">
    <source>
        <dbReference type="ARBA" id="ARBA00022741"/>
    </source>
</evidence>
<name>A0AAN0JDI8_AMPQE</name>
<keyword evidence="9 11" id="KW-0539">Nucleus</keyword>
<evidence type="ECO:0000313" key="20">
    <source>
        <dbReference type="Proteomes" id="UP000007879"/>
    </source>
</evidence>
<evidence type="ECO:0000256" key="6">
    <source>
        <dbReference type="ARBA" id="ARBA00022840"/>
    </source>
</evidence>
<dbReference type="GO" id="GO:0005634">
    <property type="term" value="C:nucleus"/>
    <property type="evidence" value="ECO:0007669"/>
    <property type="project" value="UniProtKB-SubCell"/>
</dbReference>
<dbReference type="EnsemblMetazoa" id="XM_019999219.1">
    <property type="protein sequence ID" value="XP_019854778.1"/>
    <property type="gene ID" value="LOC100638604"/>
</dbReference>
<sequence>MEEGLSSILSVSNRQSASLSSRYLLKPSRQAQHGQLQMEAVKKKLFEGEEDEEENGDHDNHWIDGQTHNGSQVWGNSLTTPTSHRSTAAMDYTSPPSKCIRFNSPTNIINSTSSSNHYPQDEEYSLLPPRYLTPERSTPLSSLSPLSSPPRIDRLRLFDTPHTPMTLLRRSSMSENDLNIQSDVMMTSSVPPPNNRPGGESSIRPRISRLTLSGPPLRRNTSKGTNINPFTPKDIYTRSKRSREDTERACASEHGGGKRKALALRESNIYRYREEFHEVCIIGSGSFGVVYKCINRLDGCVYALKRSHKPVVGSADEPAALREVYAHAVLGSHPHLVRYYSAWAEDDHMLIQNEYCNGGTLSSLISKIHKSTLRFNEVQLNRLIQHLAMGLTYIHSMGLVHLDIKPENVFISLPTLPDSRLPPQAEVSWDSLLMSEALYKIGDMGHVTSVKSPQVEDGDCRFISREVLQEDYSSLLESDVFSLGLTVYCAGSLCDLPKNGPEWHRIRDGHLPALSQCSEHFNKLLLSLVHSSPSKRPTASELQSHPIVCPSTEKTKAQLMKELNEEKLKNQILTRELRDLREFSKSKRKNKYLIGGGARGCRSMSADAFY</sequence>
<feature type="region of interest" description="Disordered" evidence="17">
    <location>
        <begin position="210"/>
        <end position="234"/>
    </location>
</feature>
<keyword evidence="4 11" id="KW-0547">Nucleotide-binding</keyword>
<evidence type="ECO:0000256" key="10">
    <source>
        <dbReference type="ARBA" id="ARBA00037982"/>
    </source>
</evidence>
<organism evidence="19 20">
    <name type="scientific">Amphimedon queenslandica</name>
    <name type="common">Sponge</name>
    <dbReference type="NCBI Taxonomy" id="400682"/>
    <lineage>
        <taxon>Eukaryota</taxon>
        <taxon>Metazoa</taxon>
        <taxon>Porifera</taxon>
        <taxon>Demospongiae</taxon>
        <taxon>Heteroscleromorpha</taxon>
        <taxon>Haplosclerida</taxon>
        <taxon>Niphatidae</taxon>
        <taxon>Amphimedon</taxon>
    </lineage>
</organism>
<accession>A0AAN0JDI8</accession>
<dbReference type="GO" id="GO:0000287">
    <property type="term" value="F:magnesium ion binding"/>
    <property type="evidence" value="ECO:0007669"/>
    <property type="project" value="InterPro"/>
</dbReference>
<dbReference type="PROSITE" id="PS00108">
    <property type="entry name" value="PROTEIN_KINASE_ST"/>
    <property type="match status" value="1"/>
</dbReference>
<evidence type="ECO:0000256" key="2">
    <source>
        <dbReference type="ARBA" id="ARBA00022679"/>
    </source>
</evidence>
<comment type="cofactor">
    <cofactor evidence="14">
        <name>Mg(2+)</name>
        <dbReference type="ChEBI" id="CHEBI:18420"/>
    </cofactor>
    <text evidence="14">Binds 2 magnesium ions per subunit.</text>
</comment>
<feature type="binding site" evidence="14">
    <location>
        <position position="408"/>
    </location>
    <ligand>
        <name>Mg(2+)</name>
        <dbReference type="ChEBI" id="CHEBI:18420"/>
        <label>1</label>
    </ligand>
</feature>
<feature type="region of interest" description="Disordered" evidence="17">
    <location>
        <begin position="48"/>
        <end position="92"/>
    </location>
</feature>
<keyword evidence="16" id="KW-0175">Coiled coil</keyword>
<dbReference type="InterPro" id="IPR017164">
    <property type="entry name" value="Wee1-like_protein_kinase"/>
</dbReference>
<feature type="coiled-coil region" evidence="16">
    <location>
        <begin position="556"/>
        <end position="583"/>
    </location>
</feature>
<dbReference type="InterPro" id="IPR017441">
    <property type="entry name" value="Protein_kinase_ATP_BS"/>
</dbReference>
<evidence type="ECO:0000256" key="13">
    <source>
        <dbReference type="PIRSR" id="PIRSR037281-2"/>
    </source>
</evidence>
<dbReference type="RefSeq" id="XP_019854778.1">
    <property type="nucleotide sequence ID" value="XM_019999219.1"/>
</dbReference>
<reference evidence="20" key="1">
    <citation type="journal article" date="2010" name="Nature">
        <title>The Amphimedon queenslandica genome and the evolution of animal complexity.</title>
        <authorList>
            <person name="Srivastava M."/>
            <person name="Simakov O."/>
            <person name="Chapman J."/>
            <person name="Fahey B."/>
            <person name="Gauthier M.E."/>
            <person name="Mitros T."/>
            <person name="Richards G.S."/>
            <person name="Conaco C."/>
            <person name="Dacre M."/>
            <person name="Hellsten U."/>
            <person name="Larroux C."/>
            <person name="Putnam N.H."/>
            <person name="Stanke M."/>
            <person name="Adamska M."/>
            <person name="Darling A."/>
            <person name="Degnan S.M."/>
            <person name="Oakley T.H."/>
            <person name="Plachetzki D.C."/>
            <person name="Zhai Y."/>
            <person name="Adamski M."/>
            <person name="Calcino A."/>
            <person name="Cummins S.F."/>
            <person name="Goodstein D.M."/>
            <person name="Harris C."/>
            <person name="Jackson D.J."/>
            <person name="Leys S.P."/>
            <person name="Shu S."/>
            <person name="Woodcroft B.J."/>
            <person name="Vervoort M."/>
            <person name="Kosik K.S."/>
            <person name="Manning G."/>
            <person name="Degnan B.M."/>
            <person name="Rokhsar D.S."/>
        </authorList>
    </citation>
    <scope>NUCLEOTIDE SEQUENCE [LARGE SCALE GENOMIC DNA]</scope>
</reference>
<dbReference type="InterPro" id="IPR008271">
    <property type="entry name" value="Ser/Thr_kinase_AS"/>
</dbReference>
<protein>
    <recommendedName>
        <fullName evidence="11">Wee1-like protein kinase</fullName>
        <ecNumber evidence="11">2.7.10.2</ecNumber>
    </recommendedName>
</protein>
<dbReference type="InterPro" id="IPR011009">
    <property type="entry name" value="Kinase-like_dom_sf"/>
</dbReference>
<evidence type="ECO:0000256" key="5">
    <source>
        <dbReference type="ARBA" id="ARBA00022777"/>
    </source>
</evidence>
<dbReference type="GeneID" id="100638604"/>
<dbReference type="SUPFAM" id="SSF56112">
    <property type="entry name" value="Protein kinase-like (PK-like)"/>
    <property type="match status" value="1"/>
</dbReference>
<comment type="similarity">
    <text evidence="11">Belongs to the protein kinase superfamily. Ser/Thr protein kinase family. WEE1 subfamily.</text>
</comment>
<proteinExistence type="inferred from homology"/>
<evidence type="ECO:0000256" key="12">
    <source>
        <dbReference type="PIRSR" id="PIRSR037281-1"/>
    </source>
</evidence>
<keyword evidence="7 14" id="KW-0460">Magnesium</keyword>
<dbReference type="GO" id="GO:0000278">
    <property type="term" value="P:mitotic cell cycle"/>
    <property type="evidence" value="ECO:0007669"/>
    <property type="project" value="InterPro"/>
</dbReference>
<evidence type="ECO:0000313" key="19">
    <source>
        <dbReference type="EnsemblMetazoa" id="XP_019854778.1"/>
    </source>
</evidence>
<dbReference type="FunFam" id="3.30.200.20:FF:000115">
    <property type="entry name" value="Wee1-like kinase 2"/>
    <property type="match status" value="1"/>
</dbReference>
<comment type="subcellular location">
    <subcellularLocation>
        <location evidence="1 11">Nucleus</location>
    </subcellularLocation>
</comment>
<dbReference type="EC" id="2.7.10.2" evidence="11"/>
<dbReference type="InterPro" id="IPR000719">
    <property type="entry name" value="Prot_kinase_dom"/>
</dbReference>
<comment type="similarity">
    <text evidence="10">Belongs to the protein kinase superfamily. Ser/Thr protein kinase family. GCN2 subfamily.</text>
</comment>
<evidence type="ECO:0000256" key="3">
    <source>
        <dbReference type="ARBA" id="ARBA00022723"/>
    </source>
</evidence>
<dbReference type="Gene3D" id="1.10.510.10">
    <property type="entry name" value="Transferase(Phosphotransferase) domain 1"/>
    <property type="match status" value="1"/>
</dbReference>
<dbReference type="PROSITE" id="PS00107">
    <property type="entry name" value="PROTEIN_KINASE_ATP"/>
    <property type="match status" value="1"/>
</dbReference>
<keyword evidence="5 11" id="KW-0418">Kinase</keyword>
<feature type="binding site" evidence="13 15">
    <location>
        <position position="305"/>
    </location>
    <ligand>
        <name>ATP</name>
        <dbReference type="ChEBI" id="CHEBI:30616"/>
    </ligand>
</feature>
<evidence type="ECO:0000256" key="15">
    <source>
        <dbReference type="PROSITE-ProRule" id="PRU10141"/>
    </source>
</evidence>
<keyword evidence="8 11" id="KW-0829">Tyrosine-protein kinase</keyword>
<evidence type="ECO:0000256" key="1">
    <source>
        <dbReference type="ARBA" id="ARBA00004123"/>
    </source>
</evidence>
<dbReference type="Gene3D" id="3.30.200.20">
    <property type="entry name" value="Phosphorylase Kinase, domain 1"/>
    <property type="match status" value="1"/>
</dbReference>
<keyword evidence="2 11" id="KW-0808">Transferase</keyword>
<dbReference type="PROSITE" id="PS50011">
    <property type="entry name" value="PROTEIN_KINASE_DOM"/>
    <property type="match status" value="1"/>
</dbReference>
<dbReference type="Proteomes" id="UP000007879">
    <property type="component" value="Unassembled WGS sequence"/>
</dbReference>
<feature type="region of interest" description="Disordered" evidence="17">
    <location>
        <begin position="135"/>
        <end position="156"/>
    </location>
</feature>
<feature type="region of interest" description="Disordered" evidence="17">
    <location>
        <begin position="185"/>
        <end position="204"/>
    </location>
</feature>
<evidence type="ECO:0000256" key="16">
    <source>
        <dbReference type="SAM" id="Coils"/>
    </source>
</evidence>
<feature type="binding site" evidence="14">
    <location>
        <position position="443"/>
    </location>
    <ligand>
        <name>Mg(2+)</name>
        <dbReference type="ChEBI" id="CHEBI:18420"/>
        <label>1</label>
    </ligand>
</feature>
<keyword evidence="6 11" id="KW-0067">ATP-binding</keyword>
<evidence type="ECO:0000259" key="18">
    <source>
        <dbReference type="PROSITE" id="PS50011"/>
    </source>
</evidence>
<dbReference type="GO" id="GO:0004715">
    <property type="term" value="F:non-membrane spanning protein tyrosine kinase activity"/>
    <property type="evidence" value="ECO:0007669"/>
    <property type="project" value="UniProtKB-UniRule"/>
</dbReference>
<dbReference type="GO" id="GO:0005737">
    <property type="term" value="C:cytoplasm"/>
    <property type="evidence" value="ECO:0007669"/>
    <property type="project" value="TreeGrafter"/>
</dbReference>
<dbReference type="AlphaFoldDB" id="A0AAN0JDI8"/>
<dbReference type="PIRSF" id="PIRSF037281">
    <property type="entry name" value="Wee1-like_protein_kinase"/>
    <property type="match status" value="1"/>
</dbReference>
<evidence type="ECO:0000256" key="8">
    <source>
        <dbReference type="ARBA" id="ARBA00023137"/>
    </source>
</evidence>
<evidence type="ECO:0000256" key="14">
    <source>
        <dbReference type="PIRSR" id="PIRSR037281-3"/>
    </source>
</evidence>
<feature type="binding site" evidence="13">
    <location>
        <begin position="282"/>
        <end position="290"/>
    </location>
    <ligand>
        <name>ATP</name>
        <dbReference type="ChEBI" id="CHEBI:30616"/>
    </ligand>
</feature>
<evidence type="ECO:0000256" key="17">
    <source>
        <dbReference type="SAM" id="MobiDB-lite"/>
    </source>
</evidence>
<dbReference type="PANTHER" id="PTHR11042:SF185">
    <property type="entry name" value="WEE1-LIKE PROTEIN KINASE"/>
    <property type="match status" value="1"/>
</dbReference>
<feature type="domain" description="Protein kinase" evidence="18">
    <location>
        <begin position="276"/>
        <end position="548"/>
    </location>
</feature>
<evidence type="ECO:0000256" key="11">
    <source>
        <dbReference type="PIRNR" id="PIRNR037281"/>
    </source>
</evidence>